<evidence type="ECO:0000256" key="10">
    <source>
        <dbReference type="ARBA" id="ARBA00023237"/>
    </source>
</evidence>
<evidence type="ECO:0000256" key="3">
    <source>
        <dbReference type="ARBA" id="ARBA00022452"/>
    </source>
</evidence>
<feature type="domain" description="TonB-dependent receptor-like beta-barrel" evidence="15">
    <location>
        <begin position="342"/>
        <end position="811"/>
    </location>
</feature>
<comment type="subcellular location">
    <subcellularLocation>
        <location evidence="1 11">Cell outer membrane</location>
        <topology evidence="1 11">Multi-pass membrane protein</topology>
    </subcellularLocation>
</comment>
<dbReference type="PROSITE" id="PS00430">
    <property type="entry name" value="TONB_DEPENDENT_REC_1"/>
    <property type="match status" value="1"/>
</dbReference>
<evidence type="ECO:0000256" key="4">
    <source>
        <dbReference type="ARBA" id="ARBA00022496"/>
    </source>
</evidence>
<comment type="similarity">
    <text evidence="11 13">Belongs to the TonB-dependent receptor family.</text>
</comment>
<keyword evidence="6" id="KW-0408">Iron</keyword>
<dbReference type="eggNOG" id="COG4773">
    <property type="taxonomic scope" value="Bacteria"/>
</dbReference>
<feature type="short sequence motif" description="TonB box" evidence="12">
    <location>
        <begin position="70"/>
        <end position="76"/>
    </location>
</feature>
<dbReference type="Proteomes" id="UP000030518">
    <property type="component" value="Unassembled WGS sequence"/>
</dbReference>
<keyword evidence="17" id="KW-0675">Receptor</keyword>
<gene>
    <name evidence="17" type="ORF">LF41_2596</name>
</gene>
<dbReference type="EMBL" id="JRKJ01000006">
    <property type="protein sequence ID" value="KGQ19658.1"/>
    <property type="molecule type" value="Genomic_DNA"/>
</dbReference>
<name>A0A0A2WIS3_9GAMM</name>
<evidence type="ECO:0000256" key="6">
    <source>
        <dbReference type="ARBA" id="ARBA00023004"/>
    </source>
</evidence>
<keyword evidence="7" id="KW-0406">Ion transport</keyword>
<evidence type="ECO:0000259" key="16">
    <source>
        <dbReference type="Pfam" id="PF07715"/>
    </source>
</evidence>
<evidence type="ECO:0000256" key="2">
    <source>
        <dbReference type="ARBA" id="ARBA00022448"/>
    </source>
</evidence>
<feature type="domain" description="TonB-dependent receptor plug" evidence="16">
    <location>
        <begin position="82"/>
        <end position="198"/>
    </location>
</feature>
<evidence type="ECO:0000256" key="14">
    <source>
        <dbReference type="SAM" id="SignalP"/>
    </source>
</evidence>
<protein>
    <submittedName>
        <fullName evidence="17">TonB-dependent receptor</fullName>
    </submittedName>
</protein>
<evidence type="ECO:0000259" key="15">
    <source>
        <dbReference type="Pfam" id="PF00593"/>
    </source>
</evidence>
<keyword evidence="18" id="KW-1185">Reference proteome</keyword>
<dbReference type="AlphaFoldDB" id="A0A0A2WIS3"/>
<evidence type="ECO:0000313" key="18">
    <source>
        <dbReference type="Proteomes" id="UP000030518"/>
    </source>
</evidence>
<dbReference type="SUPFAM" id="SSF56935">
    <property type="entry name" value="Porins"/>
    <property type="match status" value="1"/>
</dbReference>
<dbReference type="Pfam" id="PF07715">
    <property type="entry name" value="Plug"/>
    <property type="match status" value="1"/>
</dbReference>
<sequence length="852" mass="93365">MGISKTRRANTRRPLARHALAMAVIIGCQSGIALAQDPAEAAQAAQAQADQAAQQTQPAQAKPRTATLETVTVTAQKRTEDLQKVPISIQAVSAETLEQHQVSNFQDYVKLLPSVAFGTAGGGVFSGPGFLQVYMRGVASGGDGNHSGPQPSVGVYLDEQPITTITGALDVHMYDIARVEALAGPQGTLYGASSQSGTLRIITNKPDASAFAASAAAEVSAIEDGGIGHVLEGMVNIPLASNAAVRVVGWNRHDAGYVDNRPGTRFFPNSGITQNNDILADDNYNTANATGARAALKWDITDEWSITPSIMGQRQTARGSTGWDPSVGELQVNHAYPESSRDTWNQAALTVQGKIGNFDITYAFGHLNRNVESEADYSDYGYWYDTLAGYTFVDDNGNFVNPSQYIQAKDAYRMTSHELRVASPGDARLRFVGGLFWQQNKHDIEQRYRIDGLAADLENTGWPDTIWLTEQDRQDKDEAVFGELTFDITDAWHVTAGGRWFRANNSLKGYYGFGYGYSDGGDPPYGEGACVAQYGADKANWIPYEGAPCLVNDRQVRESGSLGRFNVTWDLSDTKLLYATYSEGYRPGGINRRGTVPPYVSDYLKNYEFGWKTMWLDNRLAWNGAVFRQDWDDFQFSYLGANGLTEIRNAGAARIDGVEMELQWAVTYNFRLTGGVAWYDAKLTEDYCGYGDLAGNPITVCPAGSVIPTTGDINTVGPQAVEGDRLPITPRFKGNLTGRYTWDVGQYEAYVQGAVFHVGDRTVDLRDLERGILGDPSINYTPYQHLDAYTTLDVSMGWQRGSWKLDFFVRNATNELGDLTHFAECNIGTCGGQPYTVSTPPRTFGVRWSRDF</sequence>
<evidence type="ECO:0000256" key="7">
    <source>
        <dbReference type="ARBA" id="ARBA00023065"/>
    </source>
</evidence>
<dbReference type="InterPro" id="IPR036942">
    <property type="entry name" value="Beta-barrel_TonB_sf"/>
</dbReference>
<proteinExistence type="inferred from homology"/>
<evidence type="ECO:0000256" key="5">
    <source>
        <dbReference type="ARBA" id="ARBA00022692"/>
    </source>
</evidence>
<evidence type="ECO:0000256" key="9">
    <source>
        <dbReference type="ARBA" id="ARBA00023136"/>
    </source>
</evidence>
<accession>A0A0A2WIS3</accession>
<evidence type="ECO:0000256" key="1">
    <source>
        <dbReference type="ARBA" id="ARBA00004571"/>
    </source>
</evidence>
<dbReference type="RefSeq" id="WP_052116186.1">
    <property type="nucleotide sequence ID" value="NZ_JRKJ01000006.1"/>
</dbReference>
<dbReference type="InterPro" id="IPR010916">
    <property type="entry name" value="TonB_box_CS"/>
</dbReference>
<keyword evidence="3 11" id="KW-1134">Transmembrane beta strand</keyword>
<dbReference type="GO" id="GO:0009279">
    <property type="term" value="C:cell outer membrane"/>
    <property type="evidence" value="ECO:0007669"/>
    <property type="project" value="UniProtKB-SubCell"/>
</dbReference>
<keyword evidence="10 11" id="KW-0998">Cell outer membrane</keyword>
<dbReference type="PROSITE" id="PS52016">
    <property type="entry name" value="TONB_DEPENDENT_REC_3"/>
    <property type="match status" value="1"/>
</dbReference>
<keyword evidence="5 11" id="KW-0812">Transmembrane</keyword>
<keyword evidence="4" id="KW-0410">Iron transport</keyword>
<keyword evidence="8 12" id="KW-0798">TonB box</keyword>
<evidence type="ECO:0000256" key="8">
    <source>
        <dbReference type="ARBA" id="ARBA00023077"/>
    </source>
</evidence>
<evidence type="ECO:0000256" key="12">
    <source>
        <dbReference type="PROSITE-ProRule" id="PRU10143"/>
    </source>
</evidence>
<dbReference type="PROSITE" id="PS51257">
    <property type="entry name" value="PROKAR_LIPOPROTEIN"/>
    <property type="match status" value="1"/>
</dbReference>
<evidence type="ECO:0000256" key="13">
    <source>
        <dbReference type="RuleBase" id="RU003357"/>
    </source>
</evidence>
<dbReference type="Pfam" id="PF00593">
    <property type="entry name" value="TonB_dep_Rec_b-barrel"/>
    <property type="match status" value="1"/>
</dbReference>
<dbReference type="PATRIC" id="fig|1300345.3.peg.1162"/>
<feature type="chain" id="PRO_5001996570" evidence="14">
    <location>
        <begin position="36"/>
        <end position="852"/>
    </location>
</feature>
<organism evidence="17 18">
    <name type="scientific">Lysobacter dokdonensis DS-58</name>
    <dbReference type="NCBI Taxonomy" id="1300345"/>
    <lineage>
        <taxon>Bacteria</taxon>
        <taxon>Pseudomonadati</taxon>
        <taxon>Pseudomonadota</taxon>
        <taxon>Gammaproteobacteria</taxon>
        <taxon>Lysobacterales</taxon>
        <taxon>Lysobacteraceae</taxon>
        <taxon>Noviluteimonas</taxon>
    </lineage>
</organism>
<comment type="caution">
    <text evidence="17">The sequence shown here is derived from an EMBL/GenBank/DDBJ whole genome shotgun (WGS) entry which is preliminary data.</text>
</comment>
<dbReference type="InterPro" id="IPR012910">
    <property type="entry name" value="Plug_dom"/>
</dbReference>
<reference evidence="17 18" key="1">
    <citation type="submission" date="2014-09" db="EMBL/GenBank/DDBJ databases">
        <title>Genome sequences of Lysobacter dokdonensis DS-58.</title>
        <authorList>
            <person name="Kim J.F."/>
            <person name="Kwak M.-J."/>
        </authorList>
    </citation>
    <scope>NUCLEOTIDE SEQUENCE [LARGE SCALE GENOMIC DNA]</scope>
    <source>
        <strain evidence="17 18">DS-58</strain>
    </source>
</reference>
<keyword evidence="9 11" id="KW-0472">Membrane</keyword>
<keyword evidence="14" id="KW-0732">Signal</keyword>
<dbReference type="GO" id="GO:0006826">
    <property type="term" value="P:iron ion transport"/>
    <property type="evidence" value="ECO:0007669"/>
    <property type="project" value="UniProtKB-KW"/>
</dbReference>
<evidence type="ECO:0000256" key="11">
    <source>
        <dbReference type="PROSITE-ProRule" id="PRU01360"/>
    </source>
</evidence>
<feature type="signal peptide" evidence="14">
    <location>
        <begin position="1"/>
        <end position="35"/>
    </location>
</feature>
<dbReference type="STRING" id="1300345.LF41_2596"/>
<dbReference type="PANTHER" id="PTHR32552">
    <property type="entry name" value="FERRICHROME IRON RECEPTOR-RELATED"/>
    <property type="match status" value="1"/>
</dbReference>
<dbReference type="InterPro" id="IPR000531">
    <property type="entry name" value="Beta-barrel_TonB"/>
</dbReference>
<keyword evidence="2 11" id="KW-0813">Transport</keyword>
<dbReference type="InterPro" id="IPR039426">
    <property type="entry name" value="TonB-dep_rcpt-like"/>
</dbReference>
<evidence type="ECO:0000313" key="17">
    <source>
        <dbReference type="EMBL" id="KGQ19658.1"/>
    </source>
</evidence>
<dbReference type="PANTHER" id="PTHR32552:SF81">
    <property type="entry name" value="TONB-DEPENDENT OUTER MEMBRANE RECEPTOR"/>
    <property type="match status" value="1"/>
</dbReference>
<dbReference type="Gene3D" id="2.40.170.20">
    <property type="entry name" value="TonB-dependent receptor, beta-barrel domain"/>
    <property type="match status" value="1"/>
</dbReference>